<dbReference type="SUPFAM" id="SSF54373">
    <property type="entry name" value="FAD-linked reductases, C-terminal domain"/>
    <property type="match status" value="1"/>
</dbReference>
<organism evidence="7 8">
    <name type="scientific">Burkholderia plantarii</name>
    <dbReference type="NCBI Taxonomy" id="41899"/>
    <lineage>
        <taxon>Bacteria</taxon>
        <taxon>Pseudomonadati</taxon>
        <taxon>Pseudomonadota</taxon>
        <taxon>Betaproteobacteria</taxon>
        <taxon>Burkholderiales</taxon>
        <taxon>Burkholderiaceae</taxon>
        <taxon>Burkholderia</taxon>
    </lineage>
</organism>
<dbReference type="Gene3D" id="2.40.30.110">
    <property type="entry name" value="Aminomethyltransferase beta-barrel domains"/>
    <property type="match status" value="1"/>
</dbReference>
<dbReference type="InterPro" id="IPR006076">
    <property type="entry name" value="FAD-dep_OxRdtase"/>
</dbReference>
<feature type="domain" description="FAD dependent oxidoreductase" evidence="3">
    <location>
        <begin position="15"/>
        <end position="380"/>
    </location>
</feature>
<reference evidence="8" key="1">
    <citation type="submission" date="2011-03" db="EMBL/GenBank/DDBJ databases">
        <authorList>
            <person name="Voget S."/>
            <person name="Streit W.R."/>
            <person name="Jaeger K.E."/>
            <person name="Daniel R."/>
        </authorList>
    </citation>
    <scope>NUCLEOTIDE SEQUENCE [LARGE SCALE GENOMIC DNA]</scope>
    <source>
        <strain evidence="8">PG1</strain>
    </source>
</reference>
<evidence type="ECO:0000256" key="1">
    <source>
        <dbReference type="ARBA" id="ARBA00008609"/>
    </source>
</evidence>
<comment type="similarity">
    <text evidence="1">Belongs to the GcvT family.</text>
</comment>
<keyword evidence="8" id="KW-1185">Reference proteome</keyword>
<dbReference type="KEGG" id="bgp:BGL_1c10300"/>
<dbReference type="Gene3D" id="3.30.9.10">
    <property type="entry name" value="D-Amino Acid Oxidase, subunit A, domain 2"/>
    <property type="match status" value="1"/>
</dbReference>
<proteinExistence type="inferred from homology"/>
<dbReference type="InterPro" id="IPR013977">
    <property type="entry name" value="GcvT_C"/>
</dbReference>
<evidence type="ECO:0000256" key="2">
    <source>
        <dbReference type="ARBA" id="ARBA00023002"/>
    </source>
</evidence>
<dbReference type="InterPro" id="IPR036188">
    <property type="entry name" value="FAD/NAD-bd_sf"/>
</dbReference>
<dbReference type="InterPro" id="IPR032503">
    <property type="entry name" value="FAO_M"/>
</dbReference>
<evidence type="ECO:0000259" key="5">
    <source>
        <dbReference type="Pfam" id="PF08669"/>
    </source>
</evidence>
<dbReference type="Pfam" id="PF16350">
    <property type="entry name" value="FAO_M"/>
    <property type="match status" value="1"/>
</dbReference>
<dbReference type="EC" id="1.5.8.3" evidence="7"/>
<dbReference type="HOGENOM" id="CLU_007884_11_0_4"/>
<dbReference type="InterPro" id="IPR029043">
    <property type="entry name" value="GcvT/YgfZ_C"/>
</dbReference>
<feature type="domain" description="FAD dependent oxidoreductase central" evidence="6">
    <location>
        <begin position="384"/>
        <end position="438"/>
    </location>
</feature>
<evidence type="ECO:0000313" key="7">
    <source>
        <dbReference type="EMBL" id="AJK45554.1"/>
    </source>
</evidence>
<dbReference type="Proteomes" id="UP000031838">
    <property type="component" value="Chromosome 1"/>
</dbReference>
<sequence>MTASSSAPPVPSHARVVIVGGGIIGCSTAYHLAKAGITDVVLLEQGRLSCGTTWHAAGLVGQLRTQRSLTQLIRYSTELYASLEAETGLATGWKRCGSLSVARTAERLTQLKRTAAVARAYGVDCELIDARAAGELWPAMRTDDLTGAVWLPGDGKANPADLTQSLARGARQRGVRIVENTRVTAVRSERTGTRRRAAGVVWRNKAGDAGTLGADIVVNCAGQWAKGLGRLADVTVPLHAAEHYYIVTGRIPGAHPDLPVMRDPDGYIYFKEEVGGLVMGGFEPDAKPWGMDGIPDEFEFQLLPDDWDQFEILMRNALHRVPALETAGVRQFYNGPESFTPDNHFILGEAPELANFFVGAGFNSMGIASAGGAGRALAEWIEAGEPTQDLWAVDIRRFARFHGNDMWLHDRVKETLGLHYAMPWPNRELDSARGVRRSPVHAQLQAAGACFGSRMGWEIPNVFAPPGQAPRLDYSFGRQNWHDWSAAEHRACRETVALFDRSALAKLLVKGRDAESALQSRLANDVAAAPGSVVRSGILNARGGYESDVVLARLADDRYLLLTGVTQATRDLDLLERHLDAGERRCVALDVTGQYALFSLIGPHARTLLQRLSRADFSDAGFAHGTSRELDLGHAVVRVLRHAIAGAPGWDLLVPVESAVPVHAALTQAGAALGLVHAGDYALESLRIENGQAAWGRELSPGLDPFEAGLAGLCKLATPVPFTGSAALCARIGQPCARRLVALRVEGRPDVTLWGGEAILRDGVAVGTLSSAAFGHTLGLPVALGVVNCAPGALDPAQGRYEIELAGERLAATVRLPASPDPLGLSHGPNERAGG</sequence>
<dbReference type="RefSeq" id="WP_042624258.1">
    <property type="nucleotide sequence ID" value="NZ_CP002580.1"/>
</dbReference>
<dbReference type="SUPFAM" id="SSF101790">
    <property type="entry name" value="Aminomethyltransferase beta-barrel domain"/>
    <property type="match status" value="1"/>
</dbReference>
<dbReference type="InterPro" id="IPR027266">
    <property type="entry name" value="TrmE/GcvT-like"/>
</dbReference>
<dbReference type="InterPro" id="IPR006222">
    <property type="entry name" value="GCVT_N"/>
</dbReference>
<keyword evidence="2 7" id="KW-0560">Oxidoreductase</keyword>
<evidence type="ECO:0000259" key="6">
    <source>
        <dbReference type="Pfam" id="PF16350"/>
    </source>
</evidence>
<evidence type="ECO:0000259" key="3">
    <source>
        <dbReference type="Pfam" id="PF01266"/>
    </source>
</evidence>
<name>A0A0B6RTQ9_BURPL</name>
<dbReference type="Gene3D" id="3.50.50.60">
    <property type="entry name" value="FAD/NAD(P)-binding domain"/>
    <property type="match status" value="1"/>
</dbReference>
<dbReference type="Pfam" id="PF08669">
    <property type="entry name" value="GCV_T_C"/>
    <property type="match status" value="1"/>
</dbReference>
<dbReference type="Gene3D" id="3.30.70.1400">
    <property type="entry name" value="Aminomethyltransferase beta-barrel domains"/>
    <property type="match status" value="1"/>
</dbReference>
<gene>
    <name evidence="7" type="primary">sardh</name>
    <name evidence="7" type="ORF">BGL_1c10300</name>
</gene>
<dbReference type="PANTHER" id="PTHR13847:SF193">
    <property type="entry name" value="PYRUVATE DEHYDROGENASE PHOSPHATASE REGULATORY SUBUNIT, MITOCHONDRIAL"/>
    <property type="match status" value="1"/>
</dbReference>
<dbReference type="Gene3D" id="3.30.1360.120">
    <property type="entry name" value="Probable tRNA modification gtpase trme, domain 1"/>
    <property type="match status" value="1"/>
</dbReference>
<dbReference type="SUPFAM" id="SSF103025">
    <property type="entry name" value="Folate-binding domain"/>
    <property type="match status" value="1"/>
</dbReference>
<evidence type="ECO:0000313" key="8">
    <source>
        <dbReference type="Proteomes" id="UP000031838"/>
    </source>
</evidence>
<dbReference type="EMBL" id="CP002580">
    <property type="protein sequence ID" value="AJK45554.1"/>
    <property type="molecule type" value="Genomic_DNA"/>
</dbReference>
<reference evidence="7 8" key="2">
    <citation type="journal article" date="2016" name="Appl. Microbiol. Biotechnol.">
        <title>Mutations improving production and secretion of extracellular lipase by Burkholderia glumae PG1.</title>
        <authorList>
            <person name="Knapp A."/>
            <person name="Voget S."/>
            <person name="Gao R."/>
            <person name="Zaburannyi N."/>
            <person name="Krysciak D."/>
            <person name="Breuer M."/>
            <person name="Hauer B."/>
            <person name="Streit W.R."/>
            <person name="Muller R."/>
            <person name="Daniel R."/>
            <person name="Jaeger K.E."/>
        </authorList>
    </citation>
    <scope>NUCLEOTIDE SEQUENCE [LARGE SCALE GENOMIC DNA]</scope>
    <source>
        <strain evidence="7 8">PG1</strain>
    </source>
</reference>
<feature type="domain" description="GCVT N-terminal" evidence="4">
    <location>
        <begin position="441"/>
        <end position="716"/>
    </location>
</feature>
<dbReference type="PANTHER" id="PTHR13847">
    <property type="entry name" value="SARCOSINE DEHYDROGENASE-RELATED"/>
    <property type="match status" value="1"/>
</dbReference>
<dbReference type="Pfam" id="PF01571">
    <property type="entry name" value="GCV_T"/>
    <property type="match status" value="1"/>
</dbReference>
<protein>
    <submittedName>
        <fullName evidence="7">Sarcosine dehydrogenase</fullName>
        <ecNumber evidence="7">1.5.8.3</ecNumber>
    </submittedName>
</protein>
<dbReference type="AlphaFoldDB" id="A0A0B6RTQ9"/>
<accession>A0A0B6RTQ9</accession>
<dbReference type="GO" id="GO:0005737">
    <property type="term" value="C:cytoplasm"/>
    <property type="evidence" value="ECO:0007669"/>
    <property type="project" value="TreeGrafter"/>
</dbReference>
<dbReference type="SUPFAM" id="SSF51905">
    <property type="entry name" value="FAD/NAD(P)-binding domain"/>
    <property type="match status" value="1"/>
</dbReference>
<feature type="domain" description="Aminomethyltransferase C-terminal" evidence="5">
    <location>
        <begin position="738"/>
        <end position="815"/>
    </location>
</feature>
<dbReference type="Pfam" id="PF01266">
    <property type="entry name" value="DAO"/>
    <property type="match status" value="1"/>
</dbReference>
<dbReference type="GO" id="GO:0008480">
    <property type="term" value="F:sarcosine dehydrogenase activity"/>
    <property type="evidence" value="ECO:0007669"/>
    <property type="project" value="UniProtKB-EC"/>
</dbReference>
<evidence type="ECO:0000259" key="4">
    <source>
        <dbReference type="Pfam" id="PF01571"/>
    </source>
</evidence>